<dbReference type="EMBL" id="JARK01001366">
    <property type="protein sequence ID" value="EYC17671.1"/>
    <property type="molecule type" value="Genomic_DNA"/>
</dbReference>
<feature type="region of interest" description="Disordered" evidence="1">
    <location>
        <begin position="167"/>
        <end position="200"/>
    </location>
</feature>
<feature type="region of interest" description="Disordered" evidence="1">
    <location>
        <begin position="87"/>
        <end position="144"/>
    </location>
</feature>
<dbReference type="AlphaFoldDB" id="A0A016URW7"/>
<sequence>MAEETKTATIKLYRDKVPRITIIYKDKKDLFTQFQKKIKELDFPIGAICWADWDNDRYVVKNADDLYGALEMCNPLRMFYRPPGDNDVLSFPSSDDDEEEEQTKTAVKSKKEKEDKSRSRSATPARRRHRSRSVSSIPHAHPSHEQMPGYFVPWQYMMDPRFTGIPFPHHAHPSRKSHRRRRDRSHHCSCESLSKEFSNL</sequence>
<feature type="compositionally biased region" description="Basic residues" evidence="1">
    <location>
        <begin position="169"/>
        <end position="187"/>
    </location>
</feature>
<feature type="compositionally biased region" description="Basic and acidic residues" evidence="1">
    <location>
        <begin position="109"/>
        <end position="118"/>
    </location>
</feature>
<gene>
    <name evidence="2" type="primary">Acey_s0030.g2205</name>
    <name evidence="2" type="ORF">Y032_0030g2205</name>
</gene>
<feature type="compositionally biased region" description="Polar residues" evidence="1">
    <location>
        <begin position="191"/>
        <end position="200"/>
    </location>
</feature>
<accession>A0A016URW7</accession>
<evidence type="ECO:0000313" key="2">
    <source>
        <dbReference type="EMBL" id="EYC17671.1"/>
    </source>
</evidence>
<organism evidence="2 3">
    <name type="scientific">Ancylostoma ceylanicum</name>
    <dbReference type="NCBI Taxonomy" id="53326"/>
    <lineage>
        <taxon>Eukaryota</taxon>
        <taxon>Metazoa</taxon>
        <taxon>Ecdysozoa</taxon>
        <taxon>Nematoda</taxon>
        <taxon>Chromadorea</taxon>
        <taxon>Rhabditida</taxon>
        <taxon>Rhabditina</taxon>
        <taxon>Rhabditomorpha</taxon>
        <taxon>Strongyloidea</taxon>
        <taxon>Ancylostomatidae</taxon>
        <taxon>Ancylostomatinae</taxon>
        <taxon>Ancylostoma</taxon>
    </lineage>
</organism>
<dbReference type="OrthoDB" id="5868217at2759"/>
<evidence type="ECO:0000256" key="1">
    <source>
        <dbReference type="SAM" id="MobiDB-lite"/>
    </source>
</evidence>
<reference evidence="3" key="1">
    <citation type="journal article" date="2015" name="Nat. Genet.">
        <title>The genome and transcriptome of the zoonotic hookworm Ancylostoma ceylanicum identify infection-specific gene families.</title>
        <authorList>
            <person name="Schwarz E.M."/>
            <person name="Hu Y."/>
            <person name="Antoshechkin I."/>
            <person name="Miller M.M."/>
            <person name="Sternberg P.W."/>
            <person name="Aroian R.V."/>
        </authorList>
    </citation>
    <scope>NUCLEOTIDE SEQUENCE</scope>
    <source>
        <strain evidence="3">HY135</strain>
    </source>
</reference>
<dbReference type="Proteomes" id="UP000024635">
    <property type="component" value="Unassembled WGS sequence"/>
</dbReference>
<dbReference type="Pfam" id="PF17618">
    <property type="entry name" value="SL4P"/>
    <property type="match status" value="1"/>
</dbReference>
<dbReference type="InterPro" id="IPR035127">
    <property type="entry name" value="SL4P"/>
</dbReference>
<name>A0A016URW7_9BILA</name>
<keyword evidence="3" id="KW-1185">Reference proteome</keyword>
<proteinExistence type="predicted"/>
<comment type="caution">
    <text evidence="2">The sequence shown here is derived from an EMBL/GenBank/DDBJ whole genome shotgun (WGS) entry which is preliminary data.</text>
</comment>
<protein>
    <submittedName>
        <fullName evidence="2">Uncharacterized protein</fullName>
    </submittedName>
</protein>
<evidence type="ECO:0000313" key="3">
    <source>
        <dbReference type="Proteomes" id="UP000024635"/>
    </source>
</evidence>